<dbReference type="SUPFAM" id="SSF56176">
    <property type="entry name" value="FAD-binding/transporter-associated domain-like"/>
    <property type="match status" value="1"/>
</dbReference>
<feature type="domain" description="FAD-binding PCMH-type" evidence="6">
    <location>
        <begin position="72"/>
        <end position="251"/>
    </location>
</feature>
<name>A0A0C3CA32_OIDMZ</name>
<dbReference type="InterPro" id="IPR016169">
    <property type="entry name" value="FAD-bd_PCMH_sub2"/>
</dbReference>
<dbReference type="Proteomes" id="UP000054321">
    <property type="component" value="Unassembled WGS sequence"/>
</dbReference>
<keyword evidence="2" id="KW-0285">Flavoprotein</keyword>
<dbReference type="PANTHER" id="PTHR42973:SF22">
    <property type="entry name" value="FAD-BINDING PCMH-TYPE DOMAIN-CONTAINING PROTEIN-RELATED"/>
    <property type="match status" value="1"/>
</dbReference>
<evidence type="ECO:0000313" key="7">
    <source>
        <dbReference type="EMBL" id="KIM95773.1"/>
    </source>
</evidence>
<feature type="signal peptide" evidence="5">
    <location>
        <begin position="1"/>
        <end position="24"/>
    </location>
</feature>
<evidence type="ECO:0000259" key="6">
    <source>
        <dbReference type="PROSITE" id="PS51387"/>
    </source>
</evidence>
<organism evidence="7 8">
    <name type="scientific">Oidiodendron maius (strain Zn)</name>
    <dbReference type="NCBI Taxonomy" id="913774"/>
    <lineage>
        <taxon>Eukaryota</taxon>
        <taxon>Fungi</taxon>
        <taxon>Dikarya</taxon>
        <taxon>Ascomycota</taxon>
        <taxon>Pezizomycotina</taxon>
        <taxon>Leotiomycetes</taxon>
        <taxon>Leotiomycetes incertae sedis</taxon>
        <taxon>Myxotrichaceae</taxon>
        <taxon>Oidiodendron</taxon>
    </lineage>
</organism>
<dbReference type="InterPro" id="IPR036318">
    <property type="entry name" value="FAD-bd_PCMH-like_sf"/>
</dbReference>
<dbReference type="OrthoDB" id="2151789at2759"/>
<dbReference type="Gene3D" id="3.30.465.10">
    <property type="match status" value="1"/>
</dbReference>
<dbReference type="InterPro" id="IPR006094">
    <property type="entry name" value="Oxid_FAD_bind_N"/>
</dbReference>
<evidence type="ECO:0000256" key="4">
    <source>
        <dbReference type="ARBA" id="ARBA00023002"/>
    </source>
</evidence>
<dbReference type="GO" id="GO:0071949">
    <property type="term" value="F:FAD binding"/>
    <property type="evidence" value="ECO:0007669"/>
    <property type="project" value="InterPro"/>
</dbReference>
<keyword evidence="8" id="KW-1185">Reference proteome</keyword>
<evidence type="ECO:0000256" key="2">
    <source>
        <dbReference type="ARBA" id="ARBA00022630"/>
    </source>
</evidence>
<dbReference type="STRING" id="913774.A0A0C3CA32"/>
<reference evidence="7 8" key="1">
    <citation type="submission" date="2014-04" db="EMBL/GenBank/DDBJ databases">
        <authorList>
            <consortium name="DOE Joint Genome Institute"/>
            <person name="Kuo A."/>
            <person name="Martino E."/>
            <person name="Perotto S."/>
            <person name="Kohler A."/>
            <person name="Nagy L.G."/>
            <person name="Floudas D."/>
            <person name="Copeland A."/>
            <person name="Barry K.W."/>
            <person name="Cichocki N."/>
            <person name="Veneault-Fourrey C."/>
            <person name="LaButti K."/>
            <person name="Lindquist E.A."/>
            <person name="Lipzen A."/>
            <person name="Lundell T."/>
            <person name="Morin E."/>
            <person name="Murat C."/>
            <person name="Sun H."/>
            <person name="Tunlid A."/>
            <person name="Henrissat B."/>
            <person name="Grigoriev I.V."/>
            <person name="Hibbett D.S."/>
            <person name="Martin F."/>
            <person name="Nordberg H.P."/>
            <person name="Cantor M.N."/>
            <person name="Hua S.X."/>
        </authorList>
    </citation>
    <scope>NUCLEOTIDE SEQUENCE [LARGE SCALE GENOMIC DNA]</scope>
    <source>
        <strain evidence="7 8">Zn</strain>
    </source>
</reference>
<feature type="chain" id="PRO_5002162405" description="FAD-binding PCMH-type domain-containing protein" evidence="5">
    <location>
        <begin position="25"/>
        <end position="513"/>
    </location>
</feature>
<evidence type="ECO:0000256" key="3">
    <source>
        <dbReference type="ARBA" id="ARBA00022827"/>
    </source>
</evidence>
<evidence type="ECO:0000256" key="5">
    <source>
        <dbReference type="SAM" id="SignalP"/>
    </source>
</evidence>
<dbReference type="PANTHER" id="PTHR42973">
    <property type="entry name" value="BINDING OXIDOREDUCTASE, PUTATIVE (AFU_ORTHOLOGUE AFUA_1G17690)-RELATED"/>
    <property type="match status" value="1"/>
</dbReference>
<dbReference type="InterPro" id="IPR050416">
    <property type="entry name" value="FAD-linked_Oxidoreductase"/>
</dbReference>
<proteinExistence type="inferred from homology"/>
<dbReference type="PROSITE" id="PS51387">
    <property type="entry name" value="FAD_PCMH"/>
    <property type="match status" value="1"/>
</dbReference>
<dbReference type="AlphaFoldDB" id="A0A0C3CA32"/>
<accession>A0A0C3CA32</accession>
<evidence type="ECO:0000313" key="8">
    <source>
        <dbReference type="Proteomes" id="UP000054321"/>
    </source>
</evidence>
<reference evidence="8" key="2">
    <citation type="submission" date="2015-01" db="EMBL/GenBank/DDBJ databases">
        <title>Evolutionary Origins and Diversification of the Mycorrhizal Mutualists.</title>
        <authorList>
            <consortium name="DOE Joint Genome Institute"/>
            <consortium name="Mycorrhizal Genomics Consortium"/>
            <person name="Kohler A."/>
            <person name="Kuo A."/>
            <person name="Nagy L.G."/>
            <person name="Floudas D."/>
            <person name="Copeland A."/>
            <person name="Barry K.W."/>
            <person name="Cichocki N."/>
            <person name="Veneault-Fourrey C."/>
            <person name="LaButti K."/>
            <person name="Lindquist E.A."/>
            <person name="Lipzen A."/>
            <person name="Lundell T."/>
            <person name="Morin E."/>
            <person name="Murat C."/>
            <person name="Riley R."/>
            <person name="Ohm R."/>
            <person name="Sun H."/>
            <person name="Tunlid A."/>
            <person name="Henrissat B."/>
            <person name="Grigoriev I.V."/>
            <person name="Hibbett D.S."/>
            <person name="Martin F."/>
        </authorList>
    </citation>
    <scope>NUCLEOTIDE SEQUENCE [LARGE SCALE GENOMIC DNA]</scope>
    <source>
        <strain evidence="8">Zn</strain>
    </source>
</reference>
<dbReference type="GO" id="GO:0016491">
    <property type="term" value="F:oxidoreductase activity"/>
    <property type="evidence" value="ECO:0007669"/>
    <property type="project" value="UniProtKB-KW"/>
</dbReference>
<dbReference type="InParanoid" id="A0A0C3CA32"/>
<comment type="similarity">
    <text evidence="1">Belongs to the oxygen-dependent FAD-linked oxidoreductase family.</text>
</comment>
<keyword evidence="5" id="KW-0732">Signal</keyword>
<gene>
    <name evidence="7" type="ORF">OIDMADRAFT_106320</name>
</gene>
<keyword evidence="4" id="KW-0560">Oxidoreductase</keyword>
<sequence length="513" mass="54208">MSEVPITIAAFLLAAILLQSLVLAQTTVNQSTQSIQLCCVALSAAIGSSKVFSPNTAGYNASATSYFAQQEGELAPYCYVKPTTSQDVSTLVRTLSLLNLGRFQSPVCPFAVRSGGHHTVVGIANIHNGITIDLGNINQTTLNSNKSIASVGAGARWGSVYDTLVPEGLAVLGGRESGIGVGGFTTGGGISYFGAQYGFGCDLVSNFEIVLADGSINNVNARQNPGLFTALKGGSNNFGIVTRFDMKTFALGQYFGGSNYYLGSETPQLIDAFTAFTANPNFDIKAAAFLSILYTSQEGFLSLVTFSYAEAISNPPVFANFTAIPPILSQTQISTLDVFAEELGGANTPDNLRQTSITATVRPVASLLQQIYVLWNETVPLIFSAQNLVVSLTMQPIAGDFLKAGPLNGGNVLGLDPSESPLVVLTFTIQYTSESSDALIESTSRDLFQKIEALAAKSGNLNAWFYLNYADVMQDVIASYGAANVQKLKSTSASVDPFGFFQTVQPGGFKVPK</sequence>
<dbReference type="EMBL" id="KN832886">
    <property type="protein sequence ID" value="KIM95773.1"/>
    <property type="molecule type" value="Genomic_DNA"/>
</dbReference>
<protein>
    <recommendedName>
        <fullName evidence="6">FAD-binding PCMH-type domain-containing protein</fullName>
    </recommendedName>
</protein>
<dbReference type="Pfam" id="PF01565">
    <property type="entry name" value="FAD_binding_4"/>
    <property type="match status" value="1"/>
</dbReference>
<evidence type="ECO:0000256" key="1">
    <source>
        <dbReference type="ARBA" id="ARBA00005466"/>
    </source>
</evidence>
<keyword evidence="3" id="KW-0274">FAD</keyword>
<dbReference type="HOGENOM" id="CLU_018354_1_2_1"/>
<dbReference type="InterPro" id="IPR016166">
    <property type="entry name" value="FAD-bd_PCMH"/>
</dbReference>